<reference evidence="1" key="2">
    <citation type="journal article" date="2015" name="Fish Shellfish Immunol.">
        <title>Early steps in the European eel (Anguilla anguilla)-Vibrio vulnificus interaction in the gills: Role of the RtxA13 toxin.</title>
        <authorList>
            <person name="Callol A."/>
            <person name="Pajuelo D."/>
            <person name="Ebbesson L."/>
            <person name="Teles M."/>
            <person name="MacKenzie S."/>
            <person name="Amaro C."/>
        </authorList>
    </citation>
    <scope>NUCLEOTIDE SEQUENCE</scope>
</reference>
<accession>A0A0E9U4H1</accession>
<protein>
    <submittedName>
        <fullName evidence="1">Uncharacterized protein</fullName>
    </submittedName>
</protein>
<organism evidence="1">
    <name type="scientific">Anguilla anguilla</name>
    <name type="common">European freshwater eel</name>
    <name type="synonym">Muraena anguilla</name>
    <dbReference type="NCBI Taxonomy" id="7936"/>
    <lineage>
        <taxon>Eukaryota</taxon>
        <taxon>Metazoa</taxon>
        <taxon>Chordata</taxon>
        <taxon>Craniata</taxon>
        <taxon>Vertebrata</taxon>
        <taxon>Euteleostomi</taxon>
        <taxon>Actinopterygii</taxon>
        <taxon>Neopterygii</taxon>
        <taxon>Teleostei</taxon>
        <taxon>Anguilliformes</taxon>
        <taxon>Anguillidae</taxon>
        <taxon>Anguilla</taxon>
    </lineage>
</organism>
<dbReference type="EMBL" id="GBXM01048739">
    <property type="protein sequence ID" value="JAH59838.1"/>
    <property type="molecule type" value="Transcribed_RNA"/>
</dbReference>
<sequence>MNSTNLCLTSQSYFKK</sequence>
<name>A0A0E9U4H1_ANGAN</name>
<dbReference type="AlphaFoldDB" id="A0A0E9U4H1"/>
<evidence type="ECO:0000313" key="1">
    <source>
        <dbReference type="EMBL" id="JAH59838.1"/>
    </source>
</evidence>
<reference evidence="1" key="1">
    <citation type="submission" date="2014-11" db="EMBL/GenBank/DDBJ databases">
        <authorList>
            <person name="Amaro Gonzalez C."/>
        </authorList>
    </citation>
    <scope>NUCLEOTIDE SEQUENCE</scope>
</reference>
<proteinExistence type="predicted"/>